<keyword evidence="2" id="KW-1185">Reference proteome</keyword>
<dbReference type="EMBL" id="JBHTBS010000086">
    <property type="protein sequence ID" value="MFC7339742.1"/>
    <property type="molecule type" value="Genomic_DNA"/>
</dbReference>
<proteinExistence type="predicted"/>
<feature type="non-terminal residue" evidence="1">
    <location>
        <position position="1"/>
    </location>
</feature>
<gene>
    <name evidence="1" type="ORF">ACFQY0_21340</name>
</gene>
<comment type="caution">
    <text evidence="1">The sequence shown here is derived from an EMBL/GenBank/DDBJ whole genome shotgun (WGS) entry which is preliminary data.</text>
</comment>
<dbReference type="RefSeq" id="WP_379717113.1">
    <property type="nucleotide sequence ID" value="NZ_JBHTBS010000086.1"/>
</dbReference>
<dbReference type="Proteomes" id="UP001596472">
    <property type="component" value="Unassembled WGS sequence"/>
</dbReference>
<name>A0ABW2LBA1_9BACT</name>
<accession>A0ABW2LBA1</accession>
<sequence length="167" mass="18680">TFGAEMKSSRSIAAGDFQLSLEAGVVDRDEVIRWADAILTESEYDDDLAEISLASGKSDKDLEAILAKIAGTDTNWHGFRRMLGRMHGALLRAPERLPEFTRFLERLWIRHDYTLPDDLGFIVGLEDDYLLAADGQFGSIEEVRRQLLEELSRFAQSKTEQGGDGDA</sequence>
<evidence type="ECO:0008006" key="3">
    <source>
        <dbReference type="Google" id="ProtNLM"/>
    </source>
</evidence>
<protein>
    <recommendedName>
        <fullName evidence="3">Replication factor C large subunit</fullName>
    </recommendedName>
</protein>
<evidence type="ECO:0000313" key="2">
    <source>
        <dbReference type="Proteomes" id="UP001596472"/>
    </source>
</evidence>
<reference evidence="2" key="1">
    <citation type="journal article" date="2019" name="Int. J. Syst. Evol. Microbiol.">
        <title>The Global Catalogue of Microorganisms (GCM) 10K type strain sequencing project: providing services to taxonomists for standard genome sequencing and annotation.</title>
        <authorList>
            <consortium name="The Broad Institute Genomics Platform"/>
            <consortium name="The Broad Institute Genome Sequencing Center for Infectious Disease"/>
            <person name="Wu L."/>
            <person name="Ma J."/>
        </authorList>
    </citation>
    <scope>NUCLEOTIDE SEQUENCE [LARGE SCALE GENOMIC DNA]</scope>
    <source>
        <strain evidence="2">CGMCC 4.1467</strain>
    </source>
</reference>
<organism evidence="1 2">
    <name type="scientific">Haloferula chungangensis</name>
    <dbReference type="NCBI Taxonomy" id="1048331"/>
    <lineage>
        <taxon>Bacteria</taxon>
        <taxon>Pseudomonadati</taxon>
        <taxon>Verrucomicrobiota</taxon>
        <taxon>Verrucomicrobiia</taxon>
        <taxon>Verrucomicrobiales</taxon>
        <taxon>Verrucomicrobiaceae</taxon>
        <taxon>Haloferula</taxon>
    </lineage>
</organism>
<evidence type="ECO:0000313" key="1">
    <source>
        <dbReference type="EMBL" id="MFC7339742.1"/>
    </source>
</evidence>